<protein>
    <submittedName>
        <fullName evidence="1">Uncharacterized protein</fullName>
    </submittedName>
</protein>
<gene>
    <name evidence="1" type="ORF">JOB18_048938</name>
</gene>
<dbReference type="Proteomes" id="UP000693946">
    <property type="component" value="Linkage Group LG14"/>
</dbReference>
<sequence length="91" mass="9793">MNPNPRRLQGVNISSYFPQSSLTAFPGEPTTSAPKANRITAAFHVSDLEKACIHAAAAAVTPQSDSNPAELRYTEGPPVIRGPMDLKMRVM</sequence>
<name>A0AAV6SDU6_SOLSE</name>
<reference evidence="1 2" key="1">
    <citation type="journal article" date="2021" name="Sci. Rep.">
        <title>Chromosome anchoring in Senegalese sole (Solea senegalensis) reveals sex-associated markers and genome rearrangements in flatfish.</title>
        <authorList>
            <person name="Guerrero-Cozar I."/>
            <person name="Gomez-Garrido J."/>
            <person name="Berbel C."/>
            <person name="Martinez-Blanch J.F."/>
            <person name="Alioto T."/>
            <person name="Claros M.G."/>
            <person name="Gagnaire P.A."/>
            <person name="Manchado M."/>
        </authorList>
    </citation>
    <scope>NUCLEOTIDE SEQUENCE [LARGE SCALE GENOMIC DNA]</scope>
    <source>
        <strain evidence="1">Sse05_10M</strain>
    </source>
</reference>
<evidence type="ECO:0000313" key="1">
    <source>
        <dbReference type="EMBL" id="KAG7515053.1"/>
    </source>
</evidence>
<dbReference type="AlphaFoldDB" id="A0AAV6SDU6"/>
<comment type="caution">
    <text evidence="1">The sequence shown here is derived from an EMBL/GenBank/DDBJ whole genome shotgun (WGS) entry which is preliminary data.</text>
</comment>
<evidence type="ECO:0000313" key="2">
    <source>
        <dbReference type="Proteomes" id="UP000693946"/>
    </source>
</evidence>
<proteinExistence type="predicted"/>
<keyword evidence="2" id="KW-1185">Reference proteome</keyword>
<accession>A0AAV6SDU6</accession>
<organism evidence="1 2">
    <name type="scientific">Solea senegalensis</name>
    <name type="common">Senegalese sole</name>
    <dbReference type="NCBI Taxonomy" id="28829"/>
    <lineage>
        <taxon>Eukaryota</taxon>
        <taxon>Metazoa</taxon>
        <taxon>Chordata</taxon>
        <taxon>Craniata</taxon>
        <taxon>Vertebrata</taxon>
        <taxon>Euteleostomi</taxon>
        <taxon>Actinopterygii</taxon>
        <taxon>Neopterygii</taxon>
        <taxon>Teleostei</taxon>
        <taxon>Neoteleostei</taxon>
        <taxon>Acanthomorphata</taxon>
        <taxon>Carangaria</taxon>
        <taxon>Pleuronectiformes</taxon>
        <taxon>Pleuronectoidei</taxon>
        <taxon>Soleidae</taxon>
        <taxon>Solea</taxon>
    </lineage>
</organism>
<dbReference type="EMBL" id="JAGKHQ010000006">
    <property type="protein sequence ID" value="KAG7515053.1"/>
    <property type="molecule type" value="Genomic_DNA"/>
</dbReference>